<comment type="subcellular location">
    <subcellularLocation>
        <location evidence="1">Membrane</location>
    </subcellularLocation>
</comment>
<feature type="transmembrane region" description="Helical" evidence="7">
    <location>
        <begin position="161"/>
        <end position="181"/>
    </location>
</feature>
<comment type="caution">
    <text evidence="9">The sequence shown here is derived from an EMBL/GenBank/DDBJ whole genome shotgun (WGS) entry which is preliminary data.</text>
</comment>
<dbReference type="InParanoid" id="A0A2V0NJR6"/>
<feature type="transmembrane region" description="Helical" evidence="7">
    <location>
        <begin position="220"/>
        <end position="242"/>
    </location>
</feature>
<name>A0A2V0NJR6_9CHLO</name>
<keyword evidence="4" id="KW-0029">Amino-acid transport</keyword>
<feature type="transmembrane region" description="Helical" evidence="7">
    <location>
        <begin position="402"/>
        <end position="424"/>
    </location>
</feature>
<keyword evidence="2" id="KW-0813">Transport</keyword>
<evidence type="ECO:0000259" key="8">
    <source>
        <dbReference type="Pfam" id="PF01490"/>
    </source>
</evidence>
<dbReference type="STRING" id="307507.A0A2V0NJR6"/>
<keyword evidence="5 7" id="KW-1133">Transmembrane helix</keyword>
<proteinExistence type="predicted"/>
<evidence type="ECO:0000256" key="6">
    <source>
        <dbReference type="ARBA" id="ARBA00023136"/>
    </source>
</evidence>
<feature type="transmembrane region" description="Helical" evidence="7">
    <location>
        <begin position="86"/>
        <end position="110"/>
    </location>
</feature>
<sequence>MTGAANGAGGDLTLAFDGEVARYGSQDFVPLGPSKPGKGGLRKRLTGWFGGDAGTPIDGWLTTVCSQIGQIMLTLPNAYSKVGLPAALPLSLGCACMSLWTMFCLISLYVERKARLIREGKWDGDEGKAKHVTQASLAGGAWAALPHHDVMGDNLGPWARTVVQVVVAVALFGTNVSQIVASSSDAYYLGGSWSKRDLAILFGALAQISVFLPTLRHFRIINIVGIIGTTYTTWYIVGQAAIHHPSKDWARGPPSIRDFYNGFSVIMSAFGGHAMALEIMDSMFVPEGYTNVYLWSFFYIFSLTLPHSVAVQVTWPDQAIKNGNVYGVLPLNDAKKASIYLMLIHQIIAFCLYSAPLYYMSEKILRVHTKRLWWRIPARIPISAGVAVFAVAFPFYGTINAMIGALTSPLIAFAFPAAAFSWVFRTKEAQQRALMPPPKWLLHTVGWGGIHAFNAFIILFFLVNGTGFGMVNAVRQFAHDVNSFRAFPHCFQCDPVPLY</sequence>
<evidence type="ECO:0000313" key="10">
    <source>
        <dbReference type="Proteomes" id="UP000247498"/>
    </source>
</evidence>
<dbReference type="InterPro" id="IPR013057">
    <property type="entry name" value="AA_transpt_TM"/>
</dbReference>
<dbReference type="GO" id="GO:0006865">
    <property type="term" value="P:amino acid transport"/>
    <property type="evidence" value="ECO:0007669"/>
    <property type="project" value="UniProtKB-KW"/>
</dbReference>
<keyword evidence="6 7" id="KW-0472">Membrane</keyword>
<feature type="transmembrane region" description="Helical" evidence="7">
    <location>
        <begin position="339"/>
        <end position="360"/>
    </location>
</feature>
<dbReference type="FunCoup" id="A0A2V0NJR6">
    <property type="interactions" value="110"/>
</dbReference>
<evidence type="ECO:0000256" key="7">
    <source>
        <dbReference type="SAM" id="Phobius"/>
    </source>
</evidence>
<keyword evidence="10" id="KW-1185">Reference proteome</keyword>
<evidence type="ECO:0000256" key="5">
    <source>
        <dbReference type="ARBA" id="ARBA00022989"/>
    </source>
</evidence>
<evidence type="ECO:0000256" key="4">
    <source>
        <dbReference type="ARBA" id="ARBA00022970"/>
    </source>
</evidence>
<evidence type="ECO:0000256" key="3">
    <source>
        <dbReference type="ARBA" id="ARBA00022692"/>
    </source>
</evidence>
<gene>
    <name evidence="9" type="ORF">Rsub_00192</name>
</gene>
<dbReference type="PANTHER" id="PTHR48017">
    <property type="entry name" value="OS05G0424000 PROTEIN-RELATED"/>
    <property type="match status" value="1"/>
</dbReference>
<dbReference type="AlphaFoldDB" id="A0A2V0NJR6"/>
<feature type="transmembrane region" description="Helical" evidence="7">
    <location>
        <begin position="372"/>
        <end position="396"/>
    </location>
</feature>
<evidence type="ECO:0000313" key="9">
    <source>
        <dbReference type="EMBL" id="GBF87481.1"/>
    </source>
</evidence>
<dbReference type="Proteomes" id="UP000247498">
    <property type="component" value="Unassembled WGS sequence"/>
</dbReference>
<accession>A0A2V0NJR6</accession>
<dbReference type="GO" id="GO:0016020">
    <property type="term" value="C:membrane"/>
    <property type="evidence" value="ECO:0007669"/>
    <property type="project" value="UniProtKB-SubCell"/>
</dbReference>
<feature type="transmembrane region" description="Helical" evidence="7">
    <location>
        <begin position="292"/>
        <end position="315"/>
    </location>
</feature>
<feature type="transmembrane region" description="Helical" evidence="7">
    <location>
        <begin position="262"/>
        <end position="280"/>
    </location>
</feature>
<protein>
    <recommendedName>
        <fullName evidence="8">Amino acid transporter transmembrane domain-containing protein</fullName>
    </recommendedName>
</protein>
<organism evidence="9 10">
    <name type="scientific">Raphidocelis subcapitata</name>
    <dbReference type="NCBI Taxonomy" id="307507"/>
    <lineage>
        <taxon>Eukaryota</taxon>
        <taxon>Viridiplantae</taxon>
        <taxon>Chlorophyta</taxon>
        <taxon>core chlorophytes</taxon>
        <taxon>Chlorophyceae</taxon>
        <taxon>CS clade</taxon>
        <taxon>Sphaeropleales</taxon>
        <taxon>Selenastraceae</taxon>
        <taxon>Raphidocelis</taxon>
    </lineage>
</organism>
<dbReference type="EMBL" id="BDRX01000001">
    <property type="protein sequence ID" value="GBF87481.1"/>
    <property type="molecule type" value="Genomic_DNA"/>
</dbReference>
<reference evidence="9 10" key="1">
    <citation type="journal article" date="2018" name="Sci. Rep.">
        <title>Raphidocelis subcapitata (=Pseudokirchneriella subcapitata) provides an insight into genome evolution and environmental adaptations in the Sphaeropleales.</title>
        <authorList>
            <person name="Suzuki S."/>
            <person name="Yamaguchi H."/>
            <person name="Nakajima N."/>
            <person name="Kawachi M."/>
        </authorList>
    </citation>
    <scope>NUCLEOTIDE SEQUENCE [LARGE SCALE GENOMIC DNA]</scope>
    <source>
        <strain evidence="9 10">NIES-35</strain>
    </source>
</reference>
<feature type="domain" description="Amino acid transporter transmembrane" evidence="8">
    <location>
        <begin position="54"/>
        <end position="438"/>
    </location>
</feature>
<dbReference type="OrthoDB" id="40134at2759"/>
<dbReference type="Pfam" id="PF01490">
    <property type="entry name" value="Aa_trans"/>
    <property type="match status" value="1"/>
</dbReference>
<keyword evidence="3 7" id="KW-0812">Transmembrane</keyword>
<evidence type="ECO:0000256" key="1">
    <source>
        <dbReference type="ARBA" id="ARBA00004370"/>
    </source>
</evidence>
<evidence type="ECO:0000256" key="2">
    <source>
        <dbReference type="ARBA" id="ARBA00022448"/>
    </source>
</evidence>
<feature type="transmembrane region" description="Helical" evidence="7">
    <location>
        <begin position="193"/>
        <end position="213"/>
    </location>
</feature>
<feature type="transmembrane region" description="Helical" evidence="7">
    <location>
        <begin position="445"/>
        <end position="463"/>
    </location>
</feature>